<gene>
    <name evidence="3" type="ORF">FHR36_005211</name>
</gene>
<feature type="domain" description="Histidine kinase/HSP90-like ATPase" evidence="2">
    <location>
        <begin position="39"/>
        <end position="135"/>
    </location>
</feature>
<dbReference type="Proteomes" id="UP001206483">
    <property type="component" value="Unassembled WGS sequence"/>
</dbReference>
<protein>
    <recommendedName>
        <fullName evidence="2">Histidine kinase/HSP90-like ATPase domain-containing protein</fullName>
    </recommendedName>
</protein>
<sequence length="144" mass="15574">MDGAGDPDGTRTLVLPERTGAVARSRAFTRTVLGDWGWTERNRHGEPDAVGDVLLMVSELVSNACMHAEGPYELLLSRVSRPGEVLRIEVVDRSPHPPVLRTDRSPADPGGHGLLVVDRLALAWGSEPRGPGKAVWLLTVLPPF</sequence>
<dbReference type="PANTHER" id="PTHR35526">
    <property type="entry name" value="ANTI-SIGMA-F FACTOR RSBW-RELATED"/>
    <property type="match status" value="1"/>
</dbReference>
<keyword evidence="1" id="KW-0418">Kinase</keyword>
<accession>A0ABT1J3Q0</accession>
<dbReference type="InterPro" id="IPR036890">
    <property type="entry name" value="HATPase_C_sf"/>
</dbReference>
<name>A0ABT1J3Q0_9ACTN</name>
<dbReference type="EMBL" id="JAMZDX010000005">
    <property type="protein sequence ID" value="MCP2312045.1"/>
    <property type="molecule type" value="Genomic_DNA"/>
</dbReference>
<dbReference type="Pfam" id="PF13581">
    <property type="entry name" value="HATPase_c_2"/>
    <property type="match status" value="1"/>
</dbReference>
<keyword evidence="1" id="KW-0808">Transferase</keyword>
<dbReference type="CDD" id="cd16936">
    <property type="entry name" value="HATPase_RsbW-like"/>
    <property type="match status" value="1"/>
</dbReference>
<proteinExistence type="predicted"/>
<reference evidence="3 4" key="1">
    <citation type="submission" date="2022-06" db="EMBL/GenBank/DDBJ databases">
        <title>Sequencing the genomes of 1000 actinobacteria strains.</title>
        <authorList>
            <person name="Klenk H.-P."/>
        </authorList>
    </citation>
    <scope>NUCLEOTIDE SEQUENCE [LARGE SCALE GENOMIC DNA]</scope>
    <source>
        <strain evidence="3 4">DSM 41656</strain>
    </source>
</reference>
<evidence type="ECO:0000313" key="4">
    <source>
        <dbReference type="Proteomes" id="UP001206483"/>
    </source>
</evidence>
<dbReference type="InterPro" id="IPR003594">
    <property type="entry name" value="HATPase_dom"/>
</dbReference>
<dbReference type="Gene3D" id="3.30.565.10">
    <property type="entry name" value="Histidine kinase-like ATPase, C-terminal domain"/>
    <property type="match status" value="1"/>
</dbReference>
<evidence type="ECO:0000259" key="2">
    <source>
        <dbReference type="Pfam" id="PF13581"/>
    </source>
</evidence>
<comment type="caution">
    <text evidence="3">The sequence shown here is derived from an EMBL/GenBank/DDBJ whole genome shotgun (WGS) entry which is preliminary data.</text>
</comment>
<dbReference type="PANTHER" id="PTHR35526:SF3">
    <property type="entry name" value="ANTI-SIGMA-F FACTOR RSBW"/>
    <property type="match status" value="1"/>
</dbReference>
<evidence type="ECO:0000256" key="1">
    <source>
        <dbReference type="ARBA" id="ARBA00022527"/>
    </source>
</evidence>
<organism evidence="3 4">
    <name type="scientific">Kitasatospora paracochleata</name>
    <dbReference type="NCBI Taxonomy" id="58354"/>
    <lineage>
        <taxon>Bacteria</taxon>
        <taxon>Bacillati</taxon>
        <taxon>Actinomycetota</taxon>
        <taxon>Actinomycetes</taxon>
        <taxon>Kitasatosporales</taxon>
        <taxon>Streptomycetaceae</taxon>
        <taxon>Kitasatospora</taxon>
    </lineage>
</organism>
<keyword evidence="1" id="KW-0723">Serine/threonine-protein kinase</keyword>
<dbReference type="SUPFAM" id="SSF55874">
    <property type="entry name" value="ATPase domain of HSP90 chaperone/DNA topoisomerase II/histidine kinase"/>
    <property type="match status" value="1"/>
</dbReference>
<keyword evidence="4" id="KW-1185">Reference proteome</keyword>
<evidence type="ECO:0000313" key="3">
    <source>
        <dbReference type="EMBL" id="MCP2312045.1"/>
    </source>
</evidence>
<dbReference type="RefSeq" id="WP_253800862.1">
    <property type="nucleotide sequence ID" value="NZ_BAAAUB010000016.1"/>
</dbReference>
<dbReference type="InterPro" id="IPR050267">
    <property type="entry name" value="Anti-sigma-factor_SerPK"/>
</dbReference>